<evidence type="ECO:0000259" key="2">
    <source>
        <dbReference type="Pfam" id="PF07812"/>
    </source>
</evidence>
<feature type="region of interest" description="Disordered" evidence="1">
    <location>
        <begin position="457"/>
        <end position="494"/>
    </location>
</feature>
<dbReference type="Pfam" id="PF07812">
    <property type="entry name" value="TfuA"/>
    <property type="match status" value="1"/>
</dbReference>
<accession>A0ABN2H3A0</accession>
<organism evidence="3 4">
    <name type="scientific">Glycomyces endophyticus</name>
    <dbReference type="NCBI Taxonomy" id="480996"/>
    <lineage>
        <taxon>Bacteria</taxon>
        <taxon>Bacillati</taxon>
        <taxon>Actinomycetota</taxon>
        <taxon>Actinomycetes</taxon>
        <taxon>Glycomycetales</taxon>
        <taxon>Glycomycetaceae</taxon>
        <taxon>Glycomyces</taxon>
    </lineage>
</organism>
<comment type="caution">
    <text evidence="3">The sequence shown here is derived from an EMBL/GenBank/DDBJ whole genome shotgun (WGS) entry which is preliminary data.</text>
</comment>
<protein>
    <recommendedName>
        <fullName evidence="2">TfuA-like core domain-containing protein</fullName>
    </recommendedName>
</protein>
<dbReference type="EMBL" id="BAAAQF010000010">
    <property type="protein sequence ID" value="GAA1681270.1"/>
    <property type="molecule type" value="Genomic_DNA"/>
</dbReference>
<reference evidence="3 4" key="1">
    <citation type="journal article" date="2019" name="Int. J. Syst. Evol. Microbiol.">
        <title>The Global Catalogue of Microorganisms (GCM) 10K type strain sequencing project: providing services to taxonomists for standard genome sequencing and annotation.</title>
        <authorList>
            <consortium name="The Broad Institute Genomics Platform"/>
            <consortium name="The Broad Institute Genome Sequencing Center for Infectious Disease"/>
            <person name="Wu L."/>
            <person name="Ma J."/>
        </authorList>
    </citation>
    <scope>NUCLEOTIDE SEQUENCE [LARGE SCALE GENOMIC DNA]</scope>
    <source>
        <strain evidence="3 4">JCM 16001</strain>
    </source>
</reference>
<sequence>MTRYLFAGPSLPDAAALAGGDVIVRPPVAAGDLLRLGARAGDAVGIVDGYFHQTRAVRHKEILDLLDAGVTVLGAASMGALRAAELDVLGMRGVGRIYRAYRRGELTADDEVALLHGPADVGYQAGSEPLVNIRATLELCVREGVLDADTASGLATTLARRPYRLRTYPDLLRLCREAHLPDAECERLRELFATRAVNRKREDALRLLGVLRRLDDTRPAVRVSREPTGFLHRWRLGARSIETADGPVAEMSVLRACQLFADDYPSFHRELTFDALTRECAETCDRPEAAGALDAALAHARHRGIVPDLGAMEPGELDFLDPWLTPAERDGAPVRDRLAAFVARGFQVAPGIPADGLALDRLRSRPVAAEAARIVTTAARANEEARQRQDDFDIHSLSADRILSYLAGRWRVEPRNLALHALDRGLASLDVLIAAARPYYLLAKYNPGLVELTMGAPEYGGGAGRSSAGLRSADDGRRGSDALPDASAPRRGRR</sequence>
<name>A0ABN2H3A0_9ACTN</name>
<dbReference type="Proteomes" id="UP001499851">
    <property type="component" value="Unassembled WGS sequence"/>
</dbReference>
<gene>
    <name evidence="3" type="ORF">GCM10009830_30530</name>
</gene>
<dbReference type="RefSeq" id="WP_344487822.1">
    <property type="nucleotide sequence ID" value="NZ_BAAAQF010000010.1"/>
</dbReference>
<feature type="domain" description="TfuA-like core" evidence="2">
    <location>
        <begin position="48"/>
        <end position="167"/>
    </location>
</feature>
<evidence type="ECO:0000256" key="1">
    <source>
        <dbReference type="SAM" id="MobiDB-lite"/>
    </source>
</evidence>
<proteinExistence type="predicted"/>
<evidence type="ECO:0000313" key="3">
    <source>
        <dbReference type="EMBL" id="GAA1681270.1"/>
    </source>
</evidence>
<dbReference type="InterPro" id="IPR012924">
    <property type="entry name" value="TfuA_core"/>
</dbReference>
<keyword evidence="4" id="KW-1185">Reference proteome</keyword>
<evidence type="ECO:0000313" key="4">
    <source>
        <dbReference type="Proteomes" id="UP001499851"/>
    </source>
</evidence>